<dbReference type="STRING" id="1116472.MGMO_10c00120"/>
<dbReference type="Proteomes" id="UP000017842">
    <property type="component" value="Unassembled WGS sequence"/>
</dbReference>
<dbReference type="PATRIC" id="fig|1116472.3.peg.365"/>
<name>V5BKE0_9GAMM</name>
<evidence type="ECO:0000313" key="1">
    <source>
        <dbReference type="EMBL" id="ESS73790.1"/>
    </source>
</evidence>
<sequence>MNIFIANLCRKLTYRLDHIKTVAIRIRFSLLVGCLVVAIQGCATLSPYSDPTPSGEDTICLRWLDNIESKVEEYGIRDTEALRINGFPQLRVNRFLASIADRTTSSNDAFAEWLELMRQLGSAGIKFEFANLPITTRQQLVSIRPKTGTFDQALEVCGKRLNKLIINNAKHKKTLLERAQVPDAYQSWKRVVGFYPLARYVATIGIERLHRELDASFNIPLEKLPQQGQLIRYIPLDRGRLTPEYISAILKIVYDNPLGIPHLTSLQLQQLLAHFAPVWEMDTRNDTDRIGTVRLNRFNQPWIDITKPTVYVAQGYTRWHGKVLLQLTYQIWLPAREKTGLLDLYGGSLDSVIWRVTIGAEGKPIAFDSIHGCGCYYLLFPSKGYRAIPAKEGSEPVLSPKAITILSPHQRLWLRLQSRTHYLQQVSPMRDTSEIATLGYSLNGMEQLRSIPMPNGTKRSLYGEDGLIDSSARAERFLLWPYGVPSPGAMRQWGTHAIAFIGKRHFDDPYLLEDLLTQE</sequence>
<comment type="caution">
    <text evidence="1">The sequence shown here is derived from an EMBL/GenBank/DDBJ whole genome shotgun (WGS) entry which is preliminary data.</text>
</comment>
<dbReference type="AlphaFoldDB" id="V5BKE0"/>
<dbReference type="eggNOG" id="ENOG502Z7KU">
    <property type="taxonomic scope" value="Bacteria"/>
</dbReference>
<evidence type="ECO:0000313" key="2">
    <source>
        <dbReference type="Proteomes" id="UP000017842"/>
    </source>
</evidence>
<keyword evidence="2" id="KW-1185">Reference proteome</keyword>
<organism evidence="1 2">
    <name type="scientific">Methyloglobulus morosus KoM1</name>
    <dbReference type="NCBI Taxonomy" id="1116472"/>
    <lineage>
        <taxon>Bacteria</taxon>
        <taxon>Pseudomonadati</taxon>
        <taxon>Pseudomonadota</taxon>
        <taxon>Gammaproteobacteria</taxon>
        <taxon>Methylococcales</taxon>
        <taxon>Methylococcaceae</taxon>
        <taxon>Methyloglobulus</taxon>
    </lineage>
</organism>
<reference evidence="1 2" key="1">
    <citation type="journal article" date="2013" name="Genome Announc.">
        <title>Draft Genome Sequence of the Methanotrophic Gammaproteobacterium Methyloglobulus morosus DSM 22980 Strain KoM1.</title>
        <authorList>
            <person name="Poehlein A."/>
            <person name="Deutzmann J.S."/>
            <person name="Daniel R."/>
            <person name="Simeonova D.D."/>
        </authorList>
    </citation>
    <scope>NUCLEOTIDE SEQUENCE [LARGE SCALE GENOMIC DNA]</scope>
    <source>
        <strain evidence="1 2">KoM1</strain>
    </source>
</reference>
<gene>
    <name evidence="1" type="ORF">MGMO_10c00120</name>
</gene>
<dbReference type="RefSeq" id="WP_023493275.1">
    <property type="nucleotide sequence ID" value="NZ_AYLO01000010.1"/>
</dbReference>
<protein>
    <submittedName>
        <fullName evidence="1">Uncharacterized protein</fullName>
    </submittedName>
</protein>
<proteinExistence type="predicted"/>
<accession>V5BKE0</accession>
<dbReference type="EMBL" id="AYLO01000010">
    <property type="protein sequence ID" value="ESS73790.1"/>
    <property type="molecule type" value="Genomic_DNA"/>
</dbReference>